<name>A0A8S5L3J3_9VIRU</name>
<accession>A0A8S5L3J3</accession>
<sequence>MSDITLDGVIYADSGVTNGVHLWADRSAGIPSGFSTLTQRINFTKERVNFLSKLYVPIINDTATACACPGDLLDDVYLDVVVRTSKKTDAVSRAFILAAVKDYVVSPQFAGFLTNFTP</sequence>
<evidence type="ECO:0000313" key="1">
    <source>
        <dbReference type="EMBL" id="DAD52256.1"/>
    </source>
</evidence>
<gene>
    <name evidence="1" type="primary">SRR6960507_8_2</name>
</gene>
<dbReference type="GO" id="GO:0019028">
    <property type="term" value="C:viral capsid"/>
    <property type="evidence" value="ECO:0007669"/>
    <property type="project" value="UniProtKB-KW"/>
</dbReference>
<dbReference type="RefSeq" id="YP_010769516.1">
    <property type="nucleotide sequence ID" value="NC_073999.1"/>
</dbReference>
<dbReference type="KEGG" id="vg:80398556"/>
<protein>
    <submittedName>
        <fullName evidence="1">Coat protein</fullName>
    </submittedName>
</protein>
<evidence type="ECO:0000313" key="2">
    <source>
        <dbReference type="Proteomes" id="UP000679998"/>
    </source>
</evidence>
<dbReference type="GeneID" id="80398556"/>
<proteinExistence type="predicted"/>
<organism evidence="1 2">
    <name type="scientific">ssRNA phage SRR6960507_8</name>
    <dbReference type="NCBI Taxonomy" id="2786518"/>
    <lineage>
        <taxon>Viruses</taxon>
        <taxon>Riboviria</taxon>
        <taxon>Orthornavirae</taxon>
        <taxon>Lenarviricota</taxon>
        <taxon>Leviviricetes</taxon>
        <taxon>Norzivirales</taxon>
        <taxon>Fiersviridae</taxon>
        <taxon>Mekintivirus</taxon>
        <taxon>Mekintivirus lutihabitans</taxon>
    </lineage>
</organism>
<keyword evidence="2" id="KW-1185">Reference proteome</keyword>
<dbReference type="Proteomes" id="UP000679998">
    <property type="component" value="Segment"/>
</dbReference>
<reference evidence="1" key="1">
    <citation type="submission" date="2020-09" db="EMBL/GenBank/DDBJ databases">
        <title>Leviviricetes taxonomy.</title>
        <authorList>
            <person name="Stockdale S.R."/>
            <person name="Callanan J."/>
            <person name="Adriaenssens E.M."/>
            <person name="Kuhn J.H."/>
            <person name="Rumnieks J."/>
            <person name="Shkoporov A."/>
            <person name="Draper L.A."/>
            <person name="Ross P."/>
            <person name="Hill C."/>
        </authorList>
    </citation>
    <scope>NUCLEOTIDE SEQUENCE</scope>
</reference>
<keyword evidence="1" id="KW-0167">Capsid protein</keyword>
<dbReference type="EMBL" id="BK014049">
    <property type="protein sequence ID" value="DAD52256.1"/>
    <property type="molecule type" value="Genomic_RNA"/>
</dbReference>
<keyword evidence="1" id="KW-0946">Virion</keyword>